<evidence type="ECO:0000313" key="3">
    <source>
        <dbReference type="Proteomes" id="UP001189429"/>
    </source>
</evidence>
<feature type="region of interest" description="Disordered" evidence="1">
    <location>
        <begin position="69"/>
        <end position="106"/>
    </location>
</feature>
<keyword evidence="3" id="KW-1185">Reference proteome</keyword>
<organism evidence="2 3">
    <name type="scientific">Prorocentrum cordatum</name>
    <dbReference type="NCBI Taxonomy" id="2364126"/>
    <lineage>
        <taxon>Eukaryota</taxon>
        <taxon>Sar</taxon>
        <taxon>Alveolata</taxon>
        <taxon>Dinophyceae</taxon>
        <taxon>Prorocentrales</taxon>
        <taxon>Prorocentraceae</taxon>
        <taxon>Prorocentrum</taxon>
    </lineage>
</organism>
<comment type="caution">
    <text evidence="2">The sequence shown here is derived from an EMBL/GenBank/DDBJ whole genome shotgun (WGS) entry which is preliminary data.</text>
</comment>
<feature type="region of interest" description="Disordered" evidence="1">
    <location>
        <begin position="159"/>
        <end position="193"/>
    </location>
</feature>
<accession>A0ABN9Y6L2</accession>
<reference evidence="2" key="1">
    <citation type="submission" date="2023-10" db="EMBL/GenBank/DDBJ databases">
        <authorList>
            <person name="Chen Y."/>
            <person name="Shah S."/>
            <person name="Dougan E. K."/>
            <person name="Thang M."/>
            <person name="Chan C."/>
        </authorList>
    </citation>
    <scope>NUCLEOTIDE SEQUENCE [LARGE SCALE GENOMIC DNA]</scope>
</reference>
<feature type="compositionally biased region" description="Basic residues" evidence="1">
    <location>
        <begin position="74"/>
        <end position="94"/>
    </location>
</feature>
<feature type="compositionally biased region" description="Basic and acidic residues" evidence="1">
    <location>
        <begin position="95"/>
        <end position="105"/>
    </location>
</feature>
<evidence type="ECO:0000313" key="2">
    <source>
        <dbReference type="EMBL" id="CAK0906444.1"/>
    </source>
</evidence>
<name>A0ABN9Y6L2_9DINO</name>
<gene>
    <name evidence="2" type="ORF">PCOR1329_LOCUS81756</name>
</gene>
<proteinExistence type="predicted"/>
<dbReference type="Proteomes" id="UP001189429">
    <property type="component" value="Unassembled WGS sequence"/>
</dbReference>
<dbReference type="EMBL" id="CAUYUJ010021692">
    <property type="protein sequence ID" value="CAK0906444.1"/>
    <property type="molecule type" value="Genomic_DNA"/>
</dbReference>
<feature type="region of interest" description="Disordered" evidence="1">
    <location>
        <begin position="1"/>
        <end position="57"/>
    </location>
</feature>
<protein>
    <submittedName>
        <fullName evidence="2">Uncharacterized protein</fullName>
    </submittedName>
</protein>
<sequence>MPALRPFGRAIWPEPGKQGLADGGHAPAGSGSTAAALGRSAHRGGSQRPWAAPRRGAARRLRIAPIRLEGRGVAARRKRRRRKRRRRRRRRRRRNDPARKTERPSRAALLREGGGHGLWTRPSQVGGLLPGVEGDLLKARQPRPSPLDGEKITLNASIGRGNSLRRESRSVSRAGVGPEEAHFCARRSQRHHN</sequence>
<feature type="compositionally biased region" description="Basic residues" evidence="1">
    <location>
        <begin position="184"/>
        <end position="193"/>
    </location>
</feature>
<evidence type="ECO:0000256" key="1">
    <source>
        <dbReference type="SAM" id="MobiDB-lite"/>
    </source>
</evidence>